<evidence type="ECO:0000313" key="2">
    <source>
        <dbReference type="EMBL" id="CAE7268546.1"/>
    </source>
</evidence>
<evidence type="ECO:0000313" key="3">
    <source>
        <dbReference type="Proteomes" id="UP000604046"/>
    </source>
</evidence>
<dbReference type="Proteomes" id="UP000604046">
    <property type="component" value="Unassembled WGS sequence"/>
</dbReference>
<feature type="region of interest" description="Disordered" evidence="1">
    <location>
        <begin position="1"/>
        <end position="28"/>
    </location>
</feature>
<dbReference type="AlphaFoldDB" id="A0A812MPD6"/>
<dbReference type="EMBL" id="CAJNDS010001635">
    <property type="protein sequence ID" value="CAE7268546.1"/>
    <property type="molecule type" value="Genomic_DNA"/>
</dbReference>
<keyword evidence="3" id="KW-1185">Reference proteome</keyword>
<gene>
    <name evidence="2" type="ORF">SNAT2548_LOCUS14245</name>
</gene>
<accession>A0A812MPD6</accession>
<proteinExistence type="predicted"/>
<reference evidence="2" key="1">
    <citation type="submission" date="2021-02" db="EMBL/GenBank/DDBJ databases">
        <authorList>
            <person name="Dougan E. K."/>
            <person name="Rhodes N."/>
            <person name="Thang M."/>
            <person name="Chan C."/>
        </authorList>
    </citation>
    <scope>NUCLEOTIDE SEQUENCE</scope>
</reference>
<evidence type="ECO:0000256" key="1">
    <source>
        <dbReference type="SAM" id="MobiDB-lite"/>
    </source>
</evidence>
<protein>
    <submittedName>
        <fullName evidence="2">Uncharacterized protein</fullName>
    </submittedName>
</protein>
<organism evidence="2 3">
    <name type="scientific">Symbiodinium natans</name>
    <dbReference type="NCBI Taxonomy" id="878477"/>
    <lineage>
        <taxon>Eukaryota</taxon>
        <taxon>Sar</taxon>
        <taxon>Alveolata</taxon>
        <taxon>Dinophyceae</taxon>
        <taxon>Suessiales</taxon>
        <taxon>Symbiodiniaceae</taxon>
        <taxon>Symbiodinium</taxon>
    </lineage>
</organism>
<feature type="compositionally biased region" description="Polar residues" evidence="1">
    <location>
        <begin position="8"/>
        <end position="18"/>
    </location>
</feature>
<comment type="caution">
    <text evidence="2">The sequence shown here is derived from an EMBL/GenBank/DDBJ whole genome shotgun (WGS) entry which is preliminary data.</text>
</comment>
<sequence>MPSLYHASASQNRSSIESSGLRPNPGRLGNHVYATFTEGQARKIADHYEQRTGRPQDVWRFDVPTSGLQKVEEHPSWAGMSSFKEVCVDHVPAHQLRRVSGSSSGGGLKCPQCHVNPAEDGEACFQCYIKRAVEVMIARNSNR</sequence>
<name>A0A812MPD6_9DINO</name>